<dbReference type="Proteomes" id="UP000460287">
    <property type="component" value="Unassembled WGS sequence"/>
</dbReference>
<accession>A0A7X2N0L0</accession>
<proteinExistence type="predicted"/>
<dbReference type="EMBL" id="VULX01000022">
    <property type="protein sequence ID" value="MSR92083.1"/>
    <property type="molecule type" value="Genomic_DNA"/>
</dbReference>
<comment type="caution">
    <text evidence="2">The sequence shown here is derived from an EMBL/GenBank/DDBJ whole genome shotgun (WGS) entry which is preliminary data.</text>
</comment>
<sequence>PKGKRISDYSVDNIGFIEEWMNTLPRKILDYRTPEELFEKYLDEIYAA</sequence>
<gene>
    <name evidence="1" type="ORF">FYJ33_11945</name>
    <name evidence="2" type="ORF">FYJ33_14405</name>
</gene>
<evidence type="ECO:0000313" key="3">
    <source>
        <dbReference type="Proteomes" id="UP000460287"/>
    </source>
</evidence>
<dbReference type="EMBL" id="VULX01000034">
    <property type="protein sequence ID" value="MSR92529.1"/>
    <property type="molecule type" value="Genomic_DNA"/>
</dbReference>
<keyword evidence="3" id="KW-1185">Reference proteome</keyword>
<organism evidence="2 3">
    <name type="scientific">Inconstantimicrobium porci</name>
    <dbReference type="NCBI Taxonomy" id="2652291"/>
    <lineage>
        <taxon>Bacteria</taxon>
        <taxon>Bacillati</taxon>
        <taxon>Bacillota</taxon>
        <taxon>Clostridia</taxon>
        <taxon>Eubacteriales</taxon>
        <taxon>Clostridiaceae</taxon>
        <taxon>Inconstantimicrobium</taxon>
    </lineage>
</organism>
<evidence type="ECO:0000313" key="2">
    <source>
        <dbReference type="EMBL" id="MSR92529.1"/>
    </source>
</evidence>
<feature type="non-terminal residue" evidence="2">
    <location>
        <position position="1"/>
    </location>
</feature>
<evidence type="ECO:0000313" key="1">
    <source>
        <dbReference type="EMBL" id="MSR92083.1"/>
    </source>
</evidence>
<reference evidence="2 3" key="1">
    <citation type="submission" date="2019-08" db="EMBL/GenBank/DDBJ databases">
        <title>In-depth cultivation of the pig gut microbiome towards novel bacterial diversity and tailored functional studies.</title>
        <authorList>
            <person name="Wylensek D."/>
            <person name="Hitch T.C.A."/>
            <person name="Clavel T."/>
        </authorList>
    </citation>
    <scope>NUCLEOTIDE SEQUENCE [LARGE SCALE GENOMIC DNA]</scope>
    <source>
        <strain evidence="2 3">WCA-383-APC-5B</strain>
    </source>
</reference>
<name>A0A7X2N0L0_9CLOT</name>
<protein>
    <submittedName>
        <fullName evidence="2">IS30 family transposase</fullName>
    </submittedName>
</protein>
<dbReference type="AlphaFoldDB" id="A0A7X2N0L0"/>